<dbReference type="GO" id="GO:0042284">
    <property type="term" value="F:sphingolipid delta-4 desaturase activity"/>
    <property type="evidence" value="ECO:0007669"/>
    <property type="project" value="TreeGrafter"/>
</dbReference>
<evidence type="ECO:0000313" key="4">
    <source>
        <dbReference type="Proteomes" id="UP000207598"/>
    </source>
</evidence>
<protein>
    <submittedName>
        <fullName evidence="3">Fatty acid desaturase</fullName>
    </submittedName>
</protein>
<dbReference type="OrthoDB" id="784276at2"/>
<keyword evidence="4" id="KW-1185">Reference proteome</keyword>
<reference evidence="3 4" key="1">
    <citation type="submission" date="2017-05" db="EMBL/GenBank/DDBJ databases">
        <authorList>
            <person name="Song R."/>
            <person name="Chenine A.L."/>
            <person name="Ruprecht R.M."/>
        </authorList>
    </citation>
    <scope>NUCLEOTIDE SEQUENCE [LARGE SCALE GENOMIC DNA]</scope>
    <source>
        <strain evidence="3 4">CECT 8898</strain>
    </source>
</reference>
<feature type="transmembrane region" description="Helical" evidence="1">
    <location>
        <begin position="7"/>
        <end position="25"/>
    </location>
</feature>
<dbReference type="EMBL" id="FXYF01000003">
    <property type="protein sequence ID" value="SMX38066.1"/>
    <property type="molecule type" value="Genomic_DNA"/>
</dbReference>
<keyword evidence="1" id="KW-0812">Transmembrane</keyword>
<feature type="domain" description="Fatty acid desaturase" evidence="2">
    <location>
        <begin position="33"/>
        <end position="273"/>
    </location>
</feature>
<feature type="transmembrane region" description="Helical" evidence="1">
    <location>
        <begin position="188"/>
        <end position="208"/>
    </location>
</feature>
<dbReference type="Pfam" id="PF00487">
    <property type="entry name" value="FA_desaturase"/>
    <property type="match status" value="1"/>
</dbReference>
<dbReference type="Proteomes" id="UP000207598">
    <property type="component" value="Unassembled WGS sequence"/>
</dbReference>
<dbReference type="GO" id="GO:0016020">
    <property type="term" value="C:membrane"/>
    <property type="evidence" value="ECO:0007669"/>
    <property type="project" value="GOC"/>
</dbReference>
<dbReference type="RefSeq" id="WP_094020219.1">
    <property type="nucleotide sequence ID" value="NZ_FXYF01000003.1"/>
</dbReference>
<organism evidence="3 4">
    <name type="scientific">Maliponia aquimaris</name>
    <dbReference type="NCBI Taxonomy" id="1673631"/>
    <lineage>
        <taxon>Bacteria</taxon>
        <taxon>Pseudomonadati</taxon>
        <taxon>Pseudomonadota</taxon>
        <taxon>Alphaproteobacteria</taxon>
        <taxon>Rhodobacterales</taxon>
        <taxon>Paracoccaceae</taxon>
        <taxon>Maliponia</taxon>
    </lineage>
</organism>
<sequence>MADRLRGLEWPTLALLAACYALWALGTTLAAALWLPLGMALVTVGAALHSSLTHEMLHGHPFRSRFWNAALVFPALSLVVPYLRFKDTHLAHHRDSILTDPYDDPESNYLDPKVWERLPRLLRALLRVNNTLAGRMLLGPLLGTASFMLADLRLIRRGDRRVLLGWALHGPAVALVIWWIAAVGQMPVWAWLVSSYAALSVLKIRTFLEHRAHLDARGRTVVIEDRGPLALIFLNNNLHVVHHMHAMVPWYRLPQLYRKNRKRYLSRNGAYRYASYAEVFRRFFLRAKDPVPHPLWPKG</sequence>
<dbReference type="InterPro" id="IPR005804">
    <property type="entry name" value="FA_desaturase_dom"/>
</dbReference>
<accession>A0A238K7Y4</accession>
<dbReference type="PANTHER" id="PTHR12879">
    <property type="entry name" value="SPHINGOLIPID DELTA 4 DESATURASE/C-4 HYDROXYLASE PROTEIN DES2"/>
    <property type="match status" value="1"/>
</dbReference>
<proteinExistence type="predicted"/>
<feature type="transmembrane region" description="Helical" evidence="1">
    <location>
        <begin position="66"/>
        <end position="85"/>
    </location>
</feature>
<name>A0A238K7Y4_9RHOB</name>
<keyword evidence="1" id="KW-0472">Membrane</keyword>
<dbReference type="GO" id="GO:0046513">
    <property type="term" value="P:ceramide biosynthetic process"/>
    <property type="evidence" value="ECO:0007669"/>
    <property type="project" value="TreeGrafter"/>
</dbReference>
<dbReference type="PANTHER" id="PTHR12879:SF8">
    <property type="entry name" value="SPHINGOLIPID DELTA(4)-DESATURASE DES1"/>
    <property type="match status" value="1"/>
</dbReference>
<gene>
    <name evidence="3" type="ORF">MAA8898_01358</name>
</gene>
<evidence type="ECO:0000313" key="3">
    <source>
        <dbReference type="EMBL" id="SMX38066.1"/>
    </source>
</evidence>
<evidence type="ECO:0000256" key="1">
    <source>
        <dbReference type="SAM" id="Phobius"/>
    </source>
</evidence>
<dbReference type="CDD" id="cd03509">
    <property type="entry name" value="DesA_FADS-like"/>
    <property type="match status" value="1"/>
</dbReference>
<feature type="transmembrane region" description="Helical" evidence="1">
    <location>
        <begin position="162"/>
        <end position="182"/>
    </location>
</feature>
<keyword evidence="1" id="KW-1133">Transmembrane helix</keyword>
<dbReference type="AlphaFoldDB" id="A0A238K7Y4"/>
<evidence type="ECO:0000259" key="2">
    <source>
        <dbReference type="Pfam" id="PF00487"/>
    </source>
</evidence>